<protein>
    <submittedName>
        <fullName evidence="1">Uncharacterized protein</fullName>
    </submittedName>
</protein>
<evidence type="ECO:0000313" key="2">
    <source>
        <dbReference type="Proteomes" id="UP000239772"/>
    </source>
</evidence>
<gene>
    <name evidence="1" type="ORF">SLNSH_02700</name>
</gene>
<organism evidence="1 2">
    <name type="scientific">Alsobacter soli</name>
    <dbReference type="NCBI Taxonomy" id="2109933"/>
    <lineage>
        <taxon>Bacteria</taxon>
        <taxon>Pseudomonadati</taxon>
        <taxon>Pseudomonadota</taxon>
        <taxon>Alphaproteobacteria</taxon>
        <taxon>Hyphomicrobiales</taxon>
        <taxon>Alsobacteraceae</taxon>
        <taxon>Alsobacter</taxon>
    </lineage>
</organism>
<dbReference type="EMBL" id="PVZS01000002">
    <property type="protein sequence ID" value="PSC06722.1"/>
    <property type="molecule type" value="Genomic_DNA"/>
</dbReference>
<reference evidence="2" key="1">
    <citation type="submission" date="2018-03" db="EMBL/GenBank/DDBJ databases">
        <authorList>
            <person name="Sun L."/>
            <person name="Liu H."/>
            <person name="Chen W."/>
            <person name="Huang K."/>
            <person name="Liu W."/>
            <person name="Gao X."/>
        </authorList>
    </citation>
    <scope>NUCLEOTIDE SEQUENCE [LARGE SCALE GENOMIC DNA]</scope>
    <source>
        <strain evidence="2">SH9</strain>
    </source>
</reference>
<accession>A0A2T1HYF1</accession>
<keyword evidence="2" id="KW-1185">Reference proteome</keyword>
<comment type="caution">
    <text evidence="1">The sequence shown here is derived from an EMBL/GenBank/DDBJ whole genome shotgun (WGS) entry which is preliminary data.</text>
</comment>
<dbReference type="AlphaFoldDB" id="A0A2T1HYF1"/>
<evidence type="ECO:0000313" key="1">
    <source>
        <dbReference type="EMBL" id="PSC06722.1"/>
    </source>
</evidence>
<proteinExistence type="predicted"/>
<sequence>METARRRRWTARKRAAALLGVGLLTLLLWPVSSFAAYETWKASRRASAAANEIRRNPNRTIALDELMALERRIGHQNAEAVRAAMREAAYLVAMGSGADGRPIAVTPDVAAQIQRPISVTQVGPEYWRFTTSAQSWRQFMGRSGRAKVQDGVVVEVAIERMN</sequence>
<name>A0A2T1HYF1_9HYPH</name>
<dbReference type="Proteomes" id="UP000239772">
    <property type="component" value="Unassembled WGS sequence"/>
</dbReference>